<dbReference type="Pfam" id="PF00196">
    <property type="entry name" value="GerE"/>
    <property type="match status" value="1"/>
</dbReference>
<keyword evidence="5" id="KW-0175">Coiled coil</keyword>
<feature type="domain" description="HTH luxR-type" evidence="6">
    <location>
        <begin position="150"/>
        <end position="215"/>
    </location>
</feature>
<evidence type="ECO:0000256" key="3">
    <source>
        <dbReference type="ARBA" id="ARBA00023163"/>
    </source>
</evidence>
<evidence type="ECO:0000259" key="6">
    <source>
        <dbReference type="PROSITE" id="PS50043"/>
    </source>
</evidence>
<dbReference type="AlphaFoldDB" id="A0A7Y9YKV9"/>
<evidence type="ECO:0000256" key="4">
    <source>
        <dbReference type="PROSITE-ProRule" id="PRU00169"/>
    </source>
</evidence>
<dbReference type="PRINTS" id="PR00038">
    <property type="entry name" value="HTHLUXR"/>
</dbReference>
<dbReference type="GO" id="GO:0000160">
    <property type="term" value="P:phosphorelay signal transduction system"/>
    <property type="evidence" value="ECO:0007669"/>
    <property type="project" value="InterPro"/>
</dbReference>
<accession>A0A7Y9YKV9</accession>
<dbReference type="EMBL" id="JACBZI010000001">
    <property type="protein sequence ID" value="NYI12200.1"/>
    <property type="molecule type" value="Genomic_DNA"/>
</dbReference>
<dbReference type="Gene3D" id="3.40.50.2300">
    <property type="match status" value="1"/>
</dbReference>
<evidence type="ECO:0000313" key="9">
    <source>
        <dbReference type="Proteomes" id="UP000537326"/>
    </source>
</evidence>
<dbReference type="PROSITE" id="PS50043">
    <property type="entry name" value="HTH_LUXR_2"/>
    <property type="match status" value="1"/>
</dbReference>
<reference evidence="8 9" key="1">
    <citation type="submission" date="2020-07" db="EMBL/GenBank/DDBJ databases">
        <title>Sequencing the genomes of 1000 actinobacteria strains.</title>
        <authorList>
            <person name="Klenk H.-P."/>
        </authorList>
    </citation>
    <scope>NUCLEOTIDE SEQUENCE [LARGE SCALE GENOMIC DNA]</scope>
    <source>
        <strain evidence="8 9">DSM 18248</strain>
    </source>
</reference>
<name>A0A7Y9YKV9_9ACTN</name>
<dbReference type="SMART" id="SM00421">
    <property type="entry name" value="HTH_LUXR"/>
    <property type="match status" value="1"/>
</dbReference>
<dbReference type="PANTHER" id="PTHR44688">
    <property type="entry name" value="DNA-BINDING TRANSCRIPTIONAL ACTIVATOR DEVR_DOSR"/>
    <property type="match status" value="1"/>
</dbReference>
<dbReference type="InterPro" id="IPR016032">
    <property type="entry name" value="Sig_transdc_resp-reg_C-effctor"/>
</dbReference>
<dbReference type="Proteomes" id="UP000537326">
    <property type="component" value="Unassembled WGS sequence"/>
</dbReference>
<feature type="domain" description="Response regulatory" evidence="7">
    <location>
        <begin position="3"/>
        <end position="122"/>
    </location>
</feature>
<dbReference type="SMART" id="SM00448">
    <property type="entry name" value="REC"/>
    <property type="match status" value="1"/>
</dbReference>
<evidence type="ECO:0000313" key="8">
    <source>
        <dbReference type="EMBL" id="NYI12200.1"/>
    </source>
</evidence>
<protein>
    <submittedName>
        <fullName evidence="8">DNA-binding NarL/FixJ family response regulator</fullName>
    </submittedName>
</protein>
<evidence type="ECO:0000256" key="1">
    <source>
        <dbReference type="ARBA" id="ARBA00023015"/>
    </source>
</evidence>
<sequence>MTRVAIVEDHRLFAESLELALGMEGHEVHRVLVPTCGAPAGGLLTSVLRVRPRVVLLDLDLGTAGSGSRLVQPLARAGCGVIVVTGCGDLARWGECLRYGARGVLEKTAPLNSILAAIRLTGEGRAVLSREERERLLLLFHQEKQELQVVRDRLERLTAREAQVLERLMDGRTVREIAHEAVVSEATVRTQVKAVLSKLEVSSQLAAVGMAHRARWRS</sequence>
<keyword evidence="3" id="KW-0804">Transcription</keyword>
<dbReference type="RefSeq" id="WP_246289833.1">
    <property type="nucleotide sequence ID" value="NZ_BAAAPP010000001.1"/>
</dbReference>
<dbReference type="SUPFAM" id="SSF46894">
    <property type="entry name" value="C-terminal effector domain of the bipartite response regulators"/>
    <property type="match status" value="1"/>
</dbReference>
<keyword evidence="9" id="KW-1185">Reference proteome</keyword>
<keyword evidence="1" id="KW-0805">Transcription regulation</keyword>
<comment type="caution">
    <text evidence="8">The sequence shown here is derived from an EMBL/GenBank/DDBJ whole genome shotgun (WGS) entry which is preliminary data.</text>
</comment>
<dbReference type="PROSITE" id="PS50110">
    <property type="entry name" value="RESPONSE_REGULATORY"/>
    <property type="match status" value="1"/>
</dbReference>
<keyword evidence="2 8" id="KW-0238">DNA-binding</keyword>
<keyword evidence="4" id="KW-0597">Phosphoprotein</keyword>
<feature type="coiled-coil region" evidence="5">
    <location>
        <begin position="140"/>
        <end position="167"/>
    </location>
</feature>
<dbReference type="GO" id="GO:0006355">
    <property type="term" value="P:regulation of DNA-templated transcription"/>
    <property type="evidence" value="ECO:0007669"/>
    <property type="project" value="InterPro"/>
</dbReference>
<dbReference type="PANTHER" id="PTHR44688:SF16">
    <property type="entry name" value="DNA-BINDING TRANSCRIPTIONAL ACTIVATOR DEVR_DOSR"/>
    <property type="match status" value="1"/>
</dbReference>
<dbReference type="InterPro" id="IPR011006">
    <property type="entry name" value="CheY-like_superfamily"/>
</dbReference>
<proteinExistence type="predicted"/>
<feature type="modified residue" description="4-aspartylphosphate" evidence="4">
    <location>
        <position position="58"/>
    </location>
</feature>
<dbReference type="CDD" id="cd06170">
    <property type="entry name" value="LuxR_C_like"/>
    <property type="match status" value="1"/>
</dbReference>
<evidence type="ECO:0000256" key="2">
    <source>
        <dbReference type="ARBA" id="ARBA00023125"/>
    </source>
</evidence>
<evidence type="ECO:0000256" key="5">
    <source>
        <dbReference type="SAM" id="Coils"/>
    </source>
</evidence>
<gene>
    <name evidence="8" type="ORF">BKA05_003715</name>
</gene>
<dbReference type="SUPFAM" id="SSF52172">
    <property type="entry name" value="CheY-like"/>
    <property type="match status" value="1"/>
</dbReference>
<dbReference type="GO" id="GO:0003677">
    <property type="term" value="F:DNA binding"/>
    <property type="evidence" value="ECO:0007669"/>
    <property type="project" value="UniProtKB-KW"/>
</dbReference>
<organism evidence="8 9">
    <name type="scientific">Nocardioides marinus</name>
    <dbReference type="NCBI Taxonomy" id="374514"/>
    <lineage>
        <taxon>Bacteria</taxon>
        <taxon>Bacillati</taxon>
        <taxon>Actinomycetota</taxon>
        <taxon>Actinomycetes</taxon>
        <taxon>Propionibacteriales</taxon>
        <taxon>Nocardioidaceae</taxon>
        <taxon>Nocardioides</taxon>
    </lineage>
</organism>
<dbReference type="InterPro" id="IPR001789">
    <property type="entry name" value="Sig_transdc_resp-reg_receiver"/>
</dbReference>
<evidence type="ECO:0000259" key="7">
    <source>
        <dbReference type="PROSITE" id="PS50110"/>
    </source>
</evidence>
<dbReference type="InterPro" id="IPR000792">
    <property type="entry name" value="Tscrpt_reg_LuxR_C"/>
</dbReference>
<dbReference type="Pfam" id="PF00072">
    <property type="entry name" value="Response_reg"/>
    <property type="match status" value="1"/>
</dbReference>